<gene>
    <name evidence="2" type="ORF">GCM10016234_09750</name>
</gene>
<sequence length="246" mass="25434">MIVALDMLVTEGAGRDSLRNRQLAGMLAAIAGGLNAAAFHAVGFFAANMTGNVSLLSDHLAIADLGLAGFFLLIVLSFVTGSALSTLLINDGRRRGNAAIYAHSILLEAIILAAVGIVELLRGGPPSVDLTVISLSFLMGLQNAVVTRISQARVRTTHVSGMLTDIGIGLGMLIDIARGTETSENAVEIRARLRLHIETVAAFSLGGVSGVVLYQLIGTGSLVVAAALLLAIGWRAVLQTRPSTAA</sequence>
<dbReference type="EMBL" id="BMZQ01000001">
    <property type="protein sequence ID" value="GHD09215.1"/>
    <property type="molecule type" value="Genomic_DNA"/>
</dbReference>
<reference evidence="2" key="1">
    <citation type="journal article" date="2014" name="Int. J. Syst. Evol. Microbiol.">
        <title>Complete genome sequence of Corynebacterium casei LMG S-19264T (=DSM 44701T), isolated from a smear-ripened cheese.</title>
        <authorList>
            <consortium name="US DOE Joint Genome Institute (JGI-PGF)"/>
            <person name="Walter F."/>
            <person name="Albersmeier A."/>
            <person name="Kalinowski J."/>
            <person name="Ruckert C."/>
        </authorList>
    </citation>
    <scope>NUCLEOTIDE SEQUENCE</scope>
    <source>
        <strain evidence="2">KCTC 42249</strain>
    </source>
</reference>
<dbReference type="Pfam" id="PF06912">
    <property type="entry name" value="DUF1275"/>
    <property type="match status" value="1"/>
</dbReference>
<feature type="transmembrane region" description="Helical" evidence="1">
    <location>
        <begin position="220"/>
        <end position="238"/>
    </location>
</feature>
<keyword evidence="1" id="KW-1133">Transmembrane helix</keyword>
<organism evidence="2 3">
    <name type="scientific">Tianweitania populi</name>
    <dbReference type="NCBI Taxonomy" id="1607949"/>
    <lineage>
        <taxon>Bacteria</taxon>
        <taxon>Pseudomonadati</taxon>
        <taxon>Pseudomonadota</taxon>
        <taxon>Alphaproteobacteria</taxon>
        <taxon>Hyphomicrobiales</taxon>
        <taxon>Phyllobacteriaceae</taxon>
        <taxon>Tianweitania</taxon>
    </lineage>
</organism>
<dbReference type="AlphaFoldDB" id="A0A8J3DM13"/>
<comment type="caution">
    <text evidence="2">The sequence shown here is derived from an EMBL/GenBank/DDBJ whole genome shotgun (WGS) entry which is preliminary data.</text>
</comment>
<feature type="transmembrane region" description="Helical" evidence="1">
    <location>
        <begin position="100"/>
        <end position="121"/>
    </location>
</feature>
<feature type="transmembrane region" description="Helical" evidence="1">
    <location>
        <begin position="67"/>
        <end position="88"/>
    </location>
</feature>
<keyword evidence="1" id="KW-0472">Membrane</keyword>
<reference evidence="2" key="2">
    <citation type="submission" date="2020-09" db="EMBL/GenBank/DDBJ databases">
        <authorList>
            <person name="Sun Q."/>
            <person name="Kim S."/>
        </authorList>
    </citation>
    <scope>NUCLEOTIDE SEQUENCE</scope>
    <source>
        <strain evidence="2">KCTC 42249</strain>
    </source>
</reference>
<keyword evidence="3" id="KW-1185">Reference proteome</keyword>
<protein>
    <submittedName>
        <fullName evidence="2">DUF1275 family protein</fullName>
    </submittedName>
</protein>
<keyword evidence="1" id="KW-0812">Transmembrane</keyword>
<evidence type="ECO:0000313" key="2">
    <source>
        <dbReference type="EMBL" id="GHD09215.1"/>
    </source>
</evidence>
<name>A0A8J3DM13_9HYPH</name>
<proteinExistence type="predicted"/>
<feature type="transmembrane region" description="Helical" evidence="1">
    <location>
        <begin position="23"/>
        <end position="47"/>
    </location>
</feature>
<dbReference type="PANTHER" id="PTHR37314:SF4">
    <property type="entry name" value="UPF0700 TRANSMEMBRANE PROTEIN YOAK"/>
    <property type="match status" value="1"/>
</dbReference>
<evidence type="ECO:0000313" key="3">
    <source>
        <dbReference type="Proteomes" id="UP000630142"/>
    </source>
</evidence>
<evidence type="ECO:0000256" key="1">
    <source>
        <dbReference type="SAM" id="Phobius"/>
    </source>
</evidence>
<dbReference type="PANTHER" id="PTHR37314">
    <property type="entry name" value="SLR0142 PROTEIN"/>
    <property type="match status" value="1"/>
</dbReference>
<dbReference type="InterPro" id="IPR010699">
    <property type="entry name" value="DUF1275"/>
</dbReference>
<accession>A0A8J3DM13</accession>
<dbReference type="Proteomes" id="UP000630142">
    <property type="component" value="Unassembled WGS sequence"/>
</dbReference>